<reference evidence="2 3" key="2">
    <citation type="journal article" date="2009" name="Proc. Natl. Acad. Sci. U.S.A.">
        <title>On the chimeric nature, thermophilic origin, and phylogenetic placement of the Thermotogales.</title>
        <authorList>
            <person name="Zhaxybayeva O."/>
            <person name="Swithers K.S."/>
            <person name="Lapierre P."/>
            <person name="Fournier G.P."/>
            <person name="Bickhart D.M."/>
            <person name="DeBoy R.T."/>
            <person name="Nelson K.E."/>
            <person name="Nesbo C.L."/>
            <person name="Doolittle W.F."/>
            <person name="Gogarten J.P."/>
            <person name="Noll K.M."/>
        </authorList>
    </citation>
    <scope>NUCLEOTIDE SEQUENCE [LARGE SCALE GENOMIC DNA]</scope>
    <source>
        <strain evidence="3">ATCC BAA-488 / DSM 13995 / JCM 10881 / RKU-1</strain>
    </source>
</reference>
<dbReference type="HOGENOM" id="CLU_134973_10_4_0"/>
<dbReference type="Pfam" id="PF00403">
    <property type="entry name" value="HMA"/>
    <property type="match status" value="1"/>
</dbReference>
<feature type="domain" description="HMA" evidence="1">
    <location>
        <begin position="3"/>
        <end position="69"/>
    </location>
</feature>
<dbReference type="eggNOG" id="COG2608">
    <property type="taxonomic scope" value="Bacteria"/>
</dbReference>
<dbReference type="STRING" id="390874.Tpet_0392"/>
<accession>A5IJP5</accession>
<protein>
    <recommendedName>
        <fullName evidence="1">HMA domain-containing protein</fullName>
    </recommendedName>
</protein>
<dbReference type="GO" id="GO:0046872">
    <property type="term" value="F:metal ion binding"/>
    <property type="evidence" value="ECO:0007669"/>
    <property type="project" value="InterPro"/>
</dbReference>
<evidence type="ECO:0000313" key="3">
    <source>
        <dbReference type="Proteomes" id="UP000006558"/>
    </source>
</evidence>
<dbReference type="CDD" id="cd00371">
    <property type="entry name" value="HMA"/>
    <property type="match status" value="1"/>
</dbReference>
<proteinExistence type="predicted"/>
<dbReference type="InterPro" id="IPR006121">
    <property type="entry name" value="HMA_dom"/>
</dbReference>
<dbReference type="EMBL" id="CP000702">
    <property type="protein sequence ID" value="ABQ46418.1"/>
    <property type="molecule type" value="Genomic_DNA"/>
</dbReference>
<dbReference type="PROSITE" id="PS50846">
    <property type="entry name" value="HMA_2"/>
    <property type="match status" value="1"/>
</dbReference>
<dbReference type="RefSeq" id="WP_011943046.1">
    <property type="nucleotide sequence ID" value="NC_009486.1"/>
</dbReference>
<organism evidence="2 3">
    <name type="scientific">Thermotoga petrophila (strain ATCC BAA-488 / DSM 13995 / JCM 10881 / RKU-1)</name>
    <dbReference type="NCBI Taxonomy" id="390874"/>
    <lineage>
        <taxon>Bacteria</taxon>
        <taxon>Thermotogati</taxon>
        <taxon>Thermotogota</taxon>
        <taxon>Thermotogae</taxon>
        <taxon>Thermotogales</taxon>
        <taxon>Thermotogaceae</taxon>
        <taxon>Thermotoga</taxon>
    </lineage>
</organism>
<name>A5IJP5_THEP1</name>
<dbReference type="InterPro" id="IPR036163">
    <property type="entry name" value="HMA_dom_sf"/>
</dbReference>
<dbReference type="SUPFAM" id="SSF55008">
    <property type="entry name" value="HMA, heavy metal-associated domain"/>
    <property type="match status" value="1"/>
</dbReference>
<dbReference type="KEGG" id="tpt:Tpet_0392"/>
<dbReference type="Gene3D" id="3.30.70.100">
    <property type="match status" value="1"/>
</dbReference>
<gene>
    <name evidence="2" type="ordered locus">Tpet_0392</name>
</gene>
<evidence type="ECO:0000313" key="2">
    <source>
        <dbReference type="EMBL" id="ABQ46418.1"/>
    </source>
</evidence>
<reference evidence="3" key="1">
    <citation type="submission" date="2007-05" db="EMBL/GenBank/DDBJ databases">
        <title>Complete sequence of Thermotoga petrophila RKU-1.</title>
        <authorList>
            <consortium name="US DOE Joint Genome Institute"/>
            <person name="Copeland A."/>
            <person name="Lucas S."/>
            <person name="Lapidus A."/>
            <person name="Barry K."/>
            <person name="Glavina del Rio T."/>
            <person name="Dalin E."/>
            <person name="Tice H."/>
            <person name="Pitluck S."/>
            <person name="Sims D."/>
            <person name="Brettin T."/>
            <person name="Bruce D."/>
            <person name="Detter J.C."/>
            <person name="Han C."/>
            <person name="Tapia R."/>
            <person name="Schmutz J."/>
            <person name="Larimer F."/>
            <person name="Land M."/>
            <person name="Hauser L."/>
            <person name="Kyrpides N."/>
            <person name="Mikhailova N."/>
            <person name="Nelson K."/>
            <person name="Gogarten J.P."/>
            <person name="Noll K."/>
            <person name="Richardson P."/>
        </authorList>
    </citation>
    <scope>NUCLEOTIDE SEQUENCE [LARGE SCALE GENOMIC DNA]</scope>
    <source>
        <strain evidence="3">ATCC BAA-488 / DSM 13995 / JCM 10881 / RKU-1</strain>
    </source>
</reference>
<evidence type="ECO:0000259" key="1">
    <source>
        <dbReference type="PROSITE" id="PS50846"/>
    </source>
</evidence>
<dbReference type="Proteomes" id="UP000006558">
    <property type="component" value="Chromosome"/>
</dbReference>
<dbReference type="AlphaFoldDB" id="A5IJP5"/>
<sequence>MRRLNYFMLKGAKTEEDYKRVKEAIEKLDGVFKVDYEMAAEVVGVDYDDEKVSKEQIKSAVDSLGYTLII</sequence>